<proteinExistence type="predicted"/>
<protein>
    <submittedName>
        <fullName evidence="1">Uncharacterized protein</fullName>
    </submittedName>
</protein>
<dbReference type="Proteomes" id="UP000233748">
    <property type="component" value="Unassembled WGS sequence"/>
</dbReference>
<sequence>MRGASGDWHTNLVNASPRAAKVKHRCCGRAWVPVPSLQPRPALAARALQGTRASGVQAVPYRPAGRGAKGGRVPALPWGDGALCANTL</sequence>
<evidence type="ECO:0000313" key="2">
    <source>
        <dbReference type="Proteomes" id="UP000233748"/>
    </source>
</evidence>
<gene>
    <name evidence="1" type="ORF">XpruCFBP8354_21845</name>
</gene>
<accession>A0ABX4RFL9</accession>
<dbReference type="EMBL" id="PHKW01000015">
    <property type="protein sequence ID" value="PKV15005.1"/>
    <property type="molecule type" value="Genomic_DNA"/>
</dbReference>
<evidence type="ECO:0000313" key="1">
    <source>
        <dbReference type="EMBL" id="PKV15005.1"/>
    </source>
</evidence>
<organism evidence="1 2">
    <name type="scientific">Xanthomonas prunicola</name>
    <dbReference type="NCBI Taxonomy" id="2053930"/>
    <lineage>
        <taxon>Bacteria</taxon>
        <taxon>Pseudomonadati</taxon>
        <taxon>Pseudomonadota</taxon>
        <taxon>Gammaproteobacteria</taxon>
        <taxon>Lysobacterales</taxon>
        <taxon>Lysobacteraceae</taxon>
        <taxon>Xanthomonas</taxon>
    </lineage>
</organism>
<reference evidence="1 2" key="1">
    <citation type="submission" date="2017-11" db="EMBL/GenBank/DDBJ databases">
        <title>Xanthomonas prunicola sp. nov., a novel pathogen that affects nectarine (Prunus persica var. nectarine) trees.</title>
        <authorList>
            <person name="Lopez M."/>
            <person name="Lopez-Soriano P."/>
            <person name="Garita-Cambronero J."/>
            <person name="Beltran C."/>
            <person name="Taghouti G."/>
            <person name="Portier P."/>
            <person name="Cubero J."/>
            <person name="Fischer-Le Saux M."/>
            <person name="Marco-Noales E."/>
        </authorList>
    </citation>
    <scope>NUCLEOTIDE SEQUENCE [LARGE SCALE GENOMIC DNA]</scope>
    <source>
        <strain evidence="1 2">CFBP8354</strain>
    </source>
</reference>
<name>A0ABX4RFL9_9XANT</name>
<comment type="caution">
    <text evidence="1">The sequence shown here is derived from an EMBL/GenBank/DDBJ whole genome shotgun (WGS) entry which is preliminary data.</text>
</comment>
<keyword evidence="2" id="KW-1185">Reference proteome</keyword>